<feature type="non-terminal residue" evidence="1">
    <location>
        <position position="1"/>
    </location>
</feature>
<accession>A0A5J4VA50</accession>
<reference evidence="1 2" key="1">
    <citation type="submission" date="2019-03" db="EMBL/GenBank/DDBJ databases">
        <title>Single cell metagenomics reveals metabolic interactions within the superorganism composed of flagellate Streblomastix strix and complex community of Bacteroidetes bacteria on its surface.</title>
        <authorList>
            <person name="Treitli S.C."/>
            <person name="Kolisko M."/>
            <person name="Husnik F."/>
            <person name="Keeling P."/>
            <person name="Hampl V."/>
        </authorList>
    </citation>
    <scope>NUCLEOTIDE SEQUENCE [LARGE SCALE GENOMIC DNA]</scope>
    <source>
        <strain evidence="1">ST1C</strain>
    </source>
</reference>
<proteinExistence type="predicted"/>
<comment type="caution">
    <text evidence="1">The sequence shown here is derived from an EMBL/GenBank/DDBJ whole genome shotgun (WGS) entry which is preliminary data.</text>
</comment>
<name>A0A5J4VA50_9EUKA</name>
<dbReference type="EMBL" id="SNRW01008528">
    <property type="protein sequence ID" value="KAA6379383.1"/>
    <property type="molecule type" value="Genomic_DNA"/>
</dbReference>
<dbReference type="Proteomes" id="UP000324800">
    <property type="component" value="Unassembled WGS sequence"/>
</dbReference>
<evidence type="ECO:0000313" key="1">
    <source>
        <dbReference type="EMBL" id="KAA6379383.1"/>
    </source>
</evidence>
<organism evidence="1 2">
    <name type="scientific">Streblomastix strix</name>
    <dbReference type="NCBI Taxonomy" id="222440"/>
    <lineage>
        <taxon>Eukaryota</taxon>
        <taxon>Metamonada</taxon>
        <taxon>Preaxostyla</taxon>
        <taxon>Oxymonadida</taxon>
        <taxon>Streblomastigidae</taxon>
        <taxon>Streblomastix</taxon>
    </lineage>
</organism>
<dbReference type="AlphaFoldDB" id="A0A5J4VA50"/>
<gene>
    <name evidence="1" type="ORF">EZS28_025089</name>
</gene>
<sequence length="47" mass="5179">TRVDQLVGIEDHRVAVVTADYQDQGLSNTCEFSVDIVVFFIFGAGVF</sequence>
<evidence type="ECO:0000313" key="2">
    <source>
        <dbReference type="Proteomes" id="UP000324800"/>
    </source>
</evidence>
<protein>
    <submittedName>
        <fullName evidence="1">Uncharacterized protein</fullName>
    </submittedName>
</protein>